<dbReference type="RefSeq" id="WP_021005343.1">
    <property type="nucleotide sequence ID" value="NC_022247.1"/>
</dbReference>
<dbReference type="Pfam" id="PF18143">
    <property type="entry name" value="HAD_SAK_2"/>
    <property type="match status" value="1"/>
</dbReference>
<protein>
    <submittedName>
        <fullName evidence="1">Uncharacterized protein</fullName>
    </submittedName>
</protein>
<dbReference type="HOGENOM" id="CLU_105444_2_0_4"/>
<evidence type="ECO:0000313" key="2">
    <source>
        <dbReference type="Proteomes" id="UP000016223"/>
    </source>
</evidence>
<evidence type="ECO:0000313" key="1">
    <source>
        <dbReference type="EMBL" id="AGU47785.1"/>
    </source>
</evidence>
<gene>
    <name evidence="1" type="ORF">VAPA_1c06550</name>
</gene>
<dbReference type="EMBL" id="CP003911">
    <property type="protein sequence ID" value="AGU47785.1"/>
    <property type="molecule type" value="Genomic_DNA"/>
</dbReference>
<proteinExistence type="predicted"/>
<dbReference type="PATRIC" id="fig|1246301.3.peg.674"/>
<name>T1X6J4_VARPD</name>
<dbReference type="OrthoDB" id="8773450at2"/>
<organism evidence="1 2">
    <name type="scientific">Variovorax paradoxus B4</name>
    <dbReference type="NCBI Taxonomy" id="1246301"/>
    <lineage>
        <taxon>Bacteria</taxon>
        <taxon>Pseudomonadati</taxon>
        <taxon>Pseudomonadota</taxon>
        <taxon>Betaproteobacteria</taxon>
        <taxon>Burkholderiales</taxon>
        <taxon>Comamonadaceae</taxon>
        <taxon>Variovorax</taxon>
    </lineage>
</organism>
<dbReference type="Proteomes" id="UP000016223">
    <property type="component" value="Chromosome 1"/>
</dbReference>
<reference evidence="1 2" key="1">
    <citation type="submission" date="2012-10" db="EMBL/GenBank/DDBJ databases">
        <title>Genome sequence of Variovorax paradoxus B4.</title>
        <authorList>
            <person name="Schuldes J."/>
            <person name="Brandt U."/>
            <person name="Hiessl S."/>
            <person name="Wuebbeler J.H."/>
            <person name="Thuermer A."/>
            <person name="Steinbuechel A."/>
            <person name="Daniel R."/>
        </authorList>
    </citation>
    <scope>NUCLEOTIDE SEQUENCE [LARGE SCALE GENOMIC DNA]</scope>
    <source>
        <strain evidence="1 2">B4</strain>
    </source>
</reference>
<dbReference type="KEGG" id="vpd:VAPA_1c06550"/>
<sequence length="163" mass="18777">MTSPRICRTGGFSNLLFLDVDGVLHRVGADYSFSSRFFSHLPLLEELLREFKSVDVIISSDWRRAESIEQLQRYFSADIQHRIIGATPQIGPNVAVHHRRQLEIEAWLDGNGRSDAEWVALDDWPLSFEAGFERVVLTDPQRAFDQDSFQELRSHFLRFAAGR</sequence>
<dbReference type="AlphaFoldDB" id="T1X6J4"/>
<accession>T1X6J4</accession>